<dbReference type="PANTHER" id="PTHR21192">
    <property type="entry name" value="NUCLEAR PROTEIN E3-3"/>
    <property type="match status" value="1"/>
</dbReference>
<dbReference type="Proteomes" id="UP000321567">
    <property type="component" value="Unassembled WGS sequence"/>
</dbReference>
<protein>
    <recommendedName>
        <fullName evidence="3">Mth938-like domain-containing protein</fullName>
    </recommendedName>
</protein>
<dbReference type="AlphaFoldDB" id="A0A512H6N2"/>
<accession>A0A512H6N2</accession>
<evidence type="ECO:0000313" key="1">
    <source>
        <dbReference type="EMBL" id="GEO81102.1"/>
    </source>
</evidence>
<dbReference type="InterPro" id="IPR007523">
    <property type="entry name" value="NDUFAF3/AAMDC"/>
</dbReference>
<evidence type="ECO:0000313" key="2">
    <source>
        <dbReference type="Proteomes" id="UP000321567"/>
    </source>
</evidence>
<dbReference type="RefSeq" id="WP_147163143.1">
    <property type="nucleotide sequence ID" value="NZ_BJZO01000026.1"/>
</dbReference>
<dbReference type="PANTHER" id="PTHR21192:SF2">
    <property type="entry name" value="NADH DEHYDROGENASE [UBIQUINONE] 1 ALPHA SUBCOMPLEX ASSEMBLY FACTOR 3"/>
    <property type="match status" value="1"/>
</dbReference>
<proteinExistence type="predicted"/>
<dbReference type="Gene3D" id="3.40.1230.10">
    <property type="entry name" value="MTH938-like"/>
    <property type="match status" value="1"/>
</dbReference>
<reference evidence="1 2" key="1">
    <citation type="submission" date="2019-07" db="EMBL/GenBank/DDBJ databases">
        <title>Whole genome shotgun sequence of Rhodospirillum oryzae NBRC 107573.</title>
        <authorList>
            <person name="Hosoyama A."/>
            <person name="Uohara A."/>
            <person name="Ohji S."/>
            <person name="Ichikawa N."/>
        </authorList>
    </citation>
    <scope>NUCLEOTIDE SEQUENCE [LARGE SCALE GENOMIC DNA]</scope>
    <source>
        <strain evidence="1 2">NBRC 107573</strain>
    </source>
</reference>
<keyword evidence="2" id="KW-1185">Reference proteome</keyword>
<dbReference type="Pfam" id="PF04430">
    <property type="entry name" value="DUF498"/>
    <property type="match status" value="1"/>
</dbReference>
<evidence type="ECO:0008006" key="3">
    <source>
        <dbReference type="Google" id="ProtNLM"/>
    </source>
</evidence>
<dbReference type="OrthoDB" id="7351393at2"/>
<name>A0A512H6N2_9PROT</name>
<gene>
    <name evidence="1" type="ORF">ROR02_12330</name>
</gene>
<dbReference type="SUPFAM" id="SSF64076">
    <property type="entry name" value="MTH938-like"/>
    <property type="match status" value="1"/>
</dbReference>
<dbReference type="InterPro" id="IPR036748">
    <property type="entry name" value="MTH938-like_sf"/>
</dbReference>
<organism evidence="1 2">
    <name type="scientific">Pararhodospirillum oryzae</name>
    <dbReference type="NCBI Taxonomy" id="478448"/>
    <lineage>
        <taxon>Bacteria</taxon>
        <taxon>Pseudomonadati</taxon>
        <taxon>Pseudomonadota</taxon>
        <taxon>Alphaproteobacteria</taxon>
        <taxon>Rhodospirillales</taxon>
        <taxon>Rhodospirillaceae</taxon>
        <taxon>Pararhodospirillum</taxon>
    </lineage>
</organism>
<dbReference type="EMBL" id="BJZO01000026">
    <property type="protein sequence ID" value="GEO81102.1"/>
    <property type="molecule type" value="Genomic_DNA"/>
</dbReference>
<dbReference type="CDD" id="cd00248">
    <property type="entry name" value="Mth938-like"/>
    <property type="match status" value="1"/>
</dbReference>
<comment type="caution">
    <text evidence="1">The sequence shown here is derived from an EMBL/GenBank/DDBJ whole genome shotgun (WGS) entry which is preliminary data.</text>
</comment>
<sequence length="124" mass="13005">MDLTLQAAPGRQVVQAYGEGGFRVSGVAWTGSLLVFPGETLAWPGTTPTTLDEAALAQVRERASHLDLLLVGTGPSLVFPPASVRAALKDMGLAMETMDTGAACRTYNVLIHEDRRVAAALVAV</sequence>